<dbReference type="Pfam" id="PF00595">
    <property type="entry name" value="PDZ"/>
    <property type="match status" value="2"/>
</dbReference>
<feature type="domain" description="PDZ" evidence="2">
    <location>
        <begin position="331"/>
        <end position="415"/>
    </location>
</feature>
<dbReference type="InterPro" id="IPR001478">
    <property type="entry name" value="PDZ"/>
</dbReference>
<feature type="compositionally biased region" description="Basic residues" evidence="1">
    <location>
        <begin position="290"/>
        <end position="299"/>
    </location>
</feature>
<dbReference type="Proteomes" id="UP001566132">
    <property type="component" value="Unassembled WGS sequence"/>
</dbReference>
<protein>
    <recommendedName>
        <fullName evidence="2">PDZ domain-containing protein</fullName>
    </recommendedName>
</protein>
<dbReference type="PROSITE" id="PS50106">
    <property type="entry name" value="PDZ"/>
    <property type="match status" value="2"/>
</dbReference>
<feature type="compositionally biased region" description="Basic residues" evidence="1">
    <location>
        <begin position="132"/>
        <end position="142"/>
    </location>
</feature>
<gene>
    <name evidence="3" type="ORF">ABEB36_010108</name>
</gene>
<evidence type="ECO:0000256" key="1">
    <source>
        <dbReference type="SAM" id="MobiDB-lite"/>
    </source>
</evidence>
<comment type="caution">
    <text evidence="3">The sequence shown here is derived from an EMBL/GenBank/DDBJ whole genome shotgun (WGS) entry which is preliminary data.</text>
</comment>
<feature type="region of interest" description="Disordered" evidence="1">
    <location>
        <begin position="264"/>
        <end position="310"/>
    </location>
</feature>
<dbReference type="CDD" id="cd06759">
    <property type="entry name" value="PDZ3_PDZD2-PDZ1_hPro-IL-16-like"/>
    <property type="match status" value="1"/>
</dbReference>
<dbReference type="CDD" id="cd00136">
    <property type="entry name" value="PDZ_canonical"/>
    <property type="match status" value="1"/>
</dbReference>
<organism evidence="3 4">
    <name type="scientific">Hypothenemus hampei</name>
    <name type="common">Coffee berry borer</name>
    <dbReference type="NCBI Taxonomy" id="57062"/>
    <lineage>
        <taxon>Eukaryota</taxon>
        <taxon>Metazoa</taxon>
        <taxon>Ecdysozoa</taxon>
        <taxon>Arthropoda</taxon>
        <taxon>Hexapoda</taxon>
        <taxon>Insecta</taxon>
        <taxon>Pterygota</taxon>
        <taxon>Neoptera</taxon>
        <taxon>Endopterygota</taxon>
        <taxon>Coleoptera</taxon>
        <taxon>Polyphaga</taxon>
        <taxon>Cucujiformia</taxon>
        <taxon>Curculionidae</taxon>
        <taxon>Scolytinae</taxon>
        <taxon>Hypothenemus</taxon>
    </lineage>
</organism>
<dbReference type="PANTHER" id="PTHR19964">
    <property type="entry name" value="MULTIPLE PDZ DOMAIN PROTEIN"/>
    <property type="match status" value="1"/>
</dbReference>
<keyword evidence="4" id="KW-1185">Reference proteome</keyword>
<feature type="region of interest" description="Disordered" evidence="1">
    <location>
        <begin position="528"/>
        <end position="574"/>
    </location>
</feature>
<dbReference type="InterPro" id="IPR036034">
    <property type="entry name" value="PDZ_sf"/>
</dbReference>
<dbReference type="EMBL" id="JBDJPC010000007">
    <property type="protein sequence ID" value="KAL1494523.1"/>
    <property type="molecule type" value="Genomic_DNA"/>
</dbReference>
<feature type="region of interest" description="Disordered" evidence="1">
    <location>
        <begin position="451"/>
        <end position="482"/>
    </location>
</feature>
<feature type="compositionally biased region" description="Polar residues" evidence="1">
    <location>
        <begin position="467"/>
        <end position="482"/>
    </location>
</feature>
<feature type="region of interest" description="Disordered" evidence="1">
    <location>
        <begin position="1"/>
        <end position="51"/>
    </location>
</feature>
<dbReference type="PANTHER" id="PTHR19964:SF95">
    <property type="entry name" value="ARC, ISOFORM A"/>
    <property type="match status" value="1"/>
</dbReference>
<evidence type="ECO:0000259" key="2">
    <source>
        <dbReference type="PROSITE" id="PS50106"/>
    </source>
</evidence>
<dbReference type="AlphaFoldDB" id="A0ABD1EIJ3"/>
<dbReference type="Gene3D" id="2.30.42.10">
    <property type="match status" value="2"/>
</dbReference>
<dbReference type="SUPFAM" id="SSF50156">
    <property type="entry name" value="PDZ domain-like"/>
    <property type="match status" value="2"/>
</dbReference>
<feature type="compositionally biased region" description="Low complexity" evidence="1">
    <location>
        <begin position="454"/>
        <end position="466"/>
    </location>
</feature>
<feature type="compositionally biased region" description="Basic and acidic residues" evidence="1">
    <location>
        <begin position="279"/>
        <end position="289"/>
    </location>
</feature>
<name>A0ABD1EIJ3_HYPHA</name>
<evidence type="ECO:0000313" key="4">
    <source>
        <dbReference type="Proteomes" id="UP001566132"/>
    </source>
</evidence>
<feature type="region of interest" description="Disordered" evidence="1">
    <location>
        <begin position="183"/>
        <end position="205"/>
    </location>
</feature>
<feature type="compositionally biased region" description="Polar residues" evidence="1">
    <location>
        <begin position="12"/>
        <end position="21"/>
    </location>
</feature>
<evidence type="ECO:0000313" key="3">
    <source>
        <dbReference type="EMBL" id="KAL1494523.1"/>
    </source>
</evidence>
<sequence>MRRLFRRRGSDPNPQLESVLNLSEDENTSNSNHSFEKFKYSPNNTSSKNKISDDDVKKIYEMYRNVNQLRDEPLRSTIRNRRNLKCISDNIELNQNQFMDYLKMMEPNGDMEKIFINEDQELSGSPTLNDKKNRRSKIKSLFKIRSSSKSDDEGDPWPFKKMNQKSSSTDSLTSLLNYIMPKRNKQNSTKIKSDESGYSSDSTKATVMDSPIGSLKSAISQISHEIETDGEIDKTLVNRDSEDTDTADEDINMETTFTFSKFYGRSPTKSSKKRIRSNSTDDVKNDPKRRGVRLMKKSPKNSPTKPNADMLKCGEGIERLEINCGEKEVKYVRLKVRYNEIIGIKISPSYENGKSVFNITEITPNSIAARSNHLKLGDEVIKVNGVRIKGLQLQTAKSHFIPKNNELELVISRNPGSKLKKRTNSFKNFLTKSSTILTPKKDWSNIYTNQTKCSPSKSSSNSNNRSQAINVTPPKLTSSTLHSLKTPSKNFVGLSDILNTSMETRVTFSGKLGENDIFLHPKDILVKDKPPMQRNSETRHSSRIKRRLLPTTPPKPIETSVSRTPSPKVSPYGMRKFSLSTRQTKPISTSPRKYDKIVTFVKGPGKKSLGFSIVGGKDSPRGPMGIYVKTIFKDGQAAESDVLQEGDELLSINGTSFKGLSHSEAVAMFKVIKSGEVTMEVASKSPFRIYSRSM</sequence>
<dbReference type="InterPro" id="IPR051342">
    <property type="entry name" value="PDZ_scaffold"/>
</dbReference>
<feature type="compositionally biased region" description="Basic and acidic residues" evidence="1">
    <location>
        <begin position="528"/>
        <end position="540"/>
    </location>
</feature>
<accession>A0ABD1EIJ3</accession>
<feature type="compositionally biased region" description="Polar residues" evidence="1">
    <location>
        <begin position="186"/>
        <end position="205"/>
    </location>
</feature>
<feature type="region of interest" description="Disordered" evidence="1">
    <location>
        <begin position="122"/>
        <end position="170"/>
    </location>
</feature>
<reference evidence="3 4" key="1">
    <citation type="submission" date="2024-05" db="EMBL/GenBank/DDBJ databases">
        <title>Genetic variation in Jamaican populations of the coffee berry borer (Hypothenemus hampei).</title>
        <authorList>
            <person name="Errbii M."/>
            <person name="Myrie A."/>
        </authorList>
    </citation>
    <scope>NUCLEOTIDE SEQUENCE [LARGE SCALE GENOMIC DNA]</scope>
    <source>
        <strain evidence="3">JA-Hopewell-2020-01-JO</strain>
        <tissue evidence="3">Whole body</tissue>
    </source>
</reference>
<proteinExistence type="predicted"/>
<dbReference type="SMART" id="SM00228">
    <property type="entry name" value="PDZ"/>
    <property type="match status" value="2"/>
</dbReference>
<feature type="domain" description="PDZ" evidence="2">
    <location>
        <begin position="597"/>
        <end position="670"/>
    </location>
</feature>